<evidence type="ECO:0000256" key="1">
    <source>
        <dbReference type="SAM" id="Phobius"/>
    </source>
</evidence>
<gene>
    <name evidence="2" type="ORF">PHYSODRAFT_418831</name>
</gene>
<proteinExistence type="predicted"/>
<dbReference type="Proteomes" id="UP000002640">
    <property type="component" value="Unassembled WGS sequence"/>
</dbReference>
<protein>
    <submittedName>
        <fullName evidence="2">Uncharacterized protein</fullName>
    </submittedName>
</protein>
<dbReference type="EMBL" id="JH159162">
    <property type="protein sequence ID" value="EGZ07508.1"/>
    <property type="molecule type" value="Genomic_DNA"/>
</dbReference>
<dbReference type="GeneID" id="20652041"/>
<dbReference type="RefSeq" id="XP_009537074.1">
    <property type="nucleotide sequence ID" value="XM_009538779.1"/>
</dbReference>
<reference evidence="2 3" key="1">
    <citation type="journal article" date="2006" name="Science">
        <title>Phytophthora genome sequences uncover evolutionary origins and mechanisms of pathogenesis.</title>
        <authorList>
            <person name="Tyler B.M."/>
            <person name="Tripathy S."/>
            <person name="Zhang X."/>
            <person name="Dehal P."/>
            <person name="Jiang R.H."/>
            <person name="Aerts A."/>
            <person name="Arredondo F.D."/>
            <person name="Baxter L."/>
            <person name="Bensasson D."/>
            <person name="Beynon J.L."/>
            <person name="Chapman J."/>
            <person name="Damasceno C.M."/>
            <person name="Dorrance A.E."/>
            <person name="Dou D."/>
            <person name="Dickerman A.W."/>
            <person name="Dubchak I.L."/>
            <person name="Garbelotto M."/>
            <person name="Gijzen M."/>
            <person name="Gordon S.G."/>
            <person name="Govers F."/>
            <person name="Grunwald N.J."/>
            <person name="Huang W."/>
            <person name="Ivors K.L."/>
            <person name="Jones R.W."/>
            <person name="Kamoun S."/>
            <person name="Krampis K."/>
            <person name="Lamour K.H."/>
            <person name="Lee M.K."/>
            <person name="McDonald W.H."/>
            <person name="Medina M."/>
            <person name="Meijer H.J."/>
            <person name="Nordberg E.K."/>
            <person name="Maclean D.J."/>
            <person name="Ospina-Giraldo M.D."/>
            <person name="Morris P.F."/>
            <person name="Phuntumart V."/>
            <person name="Putnam N.H."/>
            <person name="Rash S."/>
            <person name="Rose J.K."/>
            <person name="Sakihama Y."/>
            <person name="Salamov A.A."/>
            <person name="Savidor A."/>
            <person name="Scheuring C.F."/>
            <person name="Smith B.M."/>
            <person name="Sobral B.W."/>
            <person name="Terry A."/>
            <person name="Torto-Alalibo T.A."/>
            <person name="Win J."/>
            <person name="Xu Z."/>
            <person name="Zhang H."/>
            <person name="Grigoriev I.V."/>
            <person name="Rokhsar D.S."/>
            <person name="Boore J.L."/>
        </authorList>
    </citation>
    <scope>NUCLEOTIDE SEQUENCE [LARGE SCALE GENOMIC DNA]</scope>
    <source>
        <strain evidence="2 3">P6497</strain>
    </source>
</reference>
<sequence length="120" mass="13146">MLTELQLVLVASWMDLAVRIIFSLGLVMAIADMMELIRYIPMSKNPSGCSRSLSHKVLPAIHLAFAVWGAVLLALHVYAATKTPISMCMPKVHPLAGTLPSCFMVNFNCHYLGVTATNEE</sequence>
<dbReference type="KEGG" id="psoj:PHYSODRAFT_418831"/>
<evidence type="ECO:0000313" key="3">
    <source>
        <dbReference type="Proteomes" id="UP000002640"/>
    </source>
</evidence>
<keyword evidence="1" id="KW-0812">Transmembrane</keyword>
<accession>G5AA79</accession>
<dbReference type="AlphaFoldDB" id="G5AA79"/>
<keyword evidence="3" id="KW-1185">Reference proteome</keyword>
<feature type="transmembrane region" description="Helical" evidence="1">
    <location>
        <begin position="16"/>
        <end position="37"/>
    </location>
</feature>
<feature type="non-terminal residue" evidence="2">
    <location>
        <position position="120"/>
    </location>
</feature>
<organism evidence="2 3">
    <name type="scientific">Phytophthora sojae (strain P6497)</name>
    <name type="common">Soybean stem and root rot agent</name>
    <name type="synonym">Phytophthora megasperma f. sp. glycines</name>
    <dbReference type="NCBI Taxonomy" id="1094619"/>
    <lineage>
        <taxon>Eukaryota</taxon>
        <taxon>Sar</taxon>
        <taxon>Stramenopiles</taxon>
        <taxon>Oomycota</taxon>
        <taxon>Peronosporomycetes</taxon>
        <taxon>Peronosporales</taxon>
        <taxon>Peronosporaceae</taxon>
        <taxon>Phytophthora</taxon>
    </lineage>
</organism>
<keyword evidence="1" id="KW-1133">Transmembrane helix</keyword>
<dbReference type="InParanoid" id="G5AA79"/>
<keyword evidence="1" id="KW-0472">Membrane</keyword>
<name>G5AA79_PHYSP</name>
<evidence type="ECO:0000313" key="2">
    <source>
        <dbReference type="EMBL" id="EGZ07508.1"/>
    </source>
</evidence>
<feature type="transmembrane region" description="Helical" evidence="1">
    <location>
        <begin position="57"/>
        <end position="79"/>
    </location>
</feature>
<dbReference type="OMA" id="MMELIRY"/>